<evidence type="ECO:0000313" key="3">
    <source>
        <dbReference type="Proteomes" id="UP000664781"/>
    </source>
</evidence>
<accession>A0A939FM15</accession>
<keyword evidence="3" id="KW-1185">Reference proteome</keyword>
<feature type="region of interest" description="Disordered" evidence="1">
    <location>
        <begin position="85"/>
        <end position="104"/>
    </location>
</feature>
<proteinExistence type="predicted"/>
<evidence type="ECO:0000256" key="1">
    <source>
        <dbReference type="SAM" id="MobiDB-lite"/>
    </source>
</evidence>
<name>A0A939FM15_9ACTN</name>
<feature type="region of interest" description="Disordered" evidence="1">
    <location>
        <begin position="124"/>
        <end position="161"/>
    </location>
</feature>
<dbReference type="AlphaFoldDB" id="A0A939FM15"/>
<sequence>MIYRFNCNSTPGDYMAVSLDTDGDIAFAVHEQEQTPRMVYLDAGETRLLTQVLDDLAERAARPEEQQQDRKDTITEALNREGLALERDTSPGEPAVEPAVVSPSDTLSLPLLQPVLPFGAEPARVKSETAGTPINDTVEETAEPSLPAQESRDQDQPEPAMGTFADAMLPKLATVNAERAYLRARELLRQGDTPFTHAAVLDLARYLAEAA</sequence>
<dbReference type="EMBL" id="JAFMOF010000002">
    <property type="protein sequence ID" value="MBO0654038.1"/>
    <property type="molecule type" value="Genomic_DNA"/>
</dbReference>
<evidence type="ECO:0000313" key="2">
    <source>
        <dbReference type="EMBL" id="MBO0654038.1"/>
    </source>
</evidence>
<reference evidence="2" key="1">
    <citation type="submission" date="2021-03" db="EMBL/GenBank/DDBJ databases">
        <title>Streptomyces strains.</title>
        <authorList>
            <person name="Lund M.B."/>
            <person name="Toerring T."/>
        </authorList>
    </citation>
    <scope>NUCLEOTIDE SEQUENCE</scope>
    <source>
        <strain evidence="2">JCM 4242</strain>
    </source>
</reference>
<comment type="caution">
    <text evidence="2">The sequence shown here is derived from an EMBL/GenBank/DDBJ whole genome shotgun (WGS) entry which is preliminary data.</text>
</comment>
<organism evidence="2 3">
    <name type="scientific">Streptomyces triculaminicus</name>
    <dbReference type="NCBI Taxonomy" id="2816232"/>
    <lineage>
        <taxon>Bacteria</taxon>
        <taxon>Bacillati</taxon>
        <taxon>Actinomycetota</taxon>
        <taxon>Actinomycetes</taxon>
        <taxon>Kitasatosporales</taxon>
        <taxon>Streptomycetaceae</taxon>
        <taxon>Streptomyces</taxon>
    </lineage>
</organism>
<dbReference type="RefSeq" id="WP_207247432.1">
    <property type="nucleotide sequence ID" value="NZ_JAFMOF010000002.1"/>
</dbReference>
<gene>
    <name evidence="2" type="ORF">J1792_15025</name>
</gene>
<dbReference type="Proteomes" id="UP000664781">
    <property type="component" value="Unassembled WGS sequence"/>
</dbReference>
<protein>
    <submittedName>
        <fullName evidence="2">Uncharacterized protein</fullName>
    </submittedName>
</protein>